<dbReference type="RefSeq" id="XP_075209700.1">
    <property type="nucleotide sequence ID" value="XM_075353585.1"/>
</dbReference>
<gene>
    <name evidence="2" type="primary">LOC115816022</name>
</gene>
<protein>
    <submittedName>
        <fullName evidence="2">Cotranscriptional regulator FAM172A homolog</fullName>
    </submittedName>
</protein>
<reference evidence="2" key="1">
    <citation type="submission" date="2025-08" db="UniProtKB">
        <authorList>
            <consortium name="RefSeq"/>
        </authorList>
    </citation>
    <scope>IDENTIFICATION</scope>
</reference>
<dbReference type="Proteomes" id="UP000504632">
    <property type="component" value="Chromosome 7"/>
</dbReference>
<name>A0AC58UVV5_CHACN</name>
<keyword evidence="1" id="KW-1185">Reference proteome</keyword>
<evidence type="ECO:0000313" key="2">
    <source>
        <dbReference type="RefSeq" id="XP_075209700.1"/>
    </source>
</evidence>
<proteinExistence type="predicted"/>
<evidence type="ECO:0000313" key="1">
    <source>
        <dbReference type="Proteomes" id="UP000504632"/>
    </source>
</evidence>
<accession>A0AC58UVV5</accession>
<sequence length="317" mass="36112">MERVEPKIQSDFPYYFTEDGHLIHRDTKEPYVFTFRLQDVQRTEKNHLALCHYITQSVYNMLEDLYQLHRVYLSHNRQADPQCGFVYMSPGALEHPGTLLILIQDWGTVHCGVWSWRAVAHEGLERGSQIPYVRRALRESCAVLLMNPNQGGLSPEEHVRAVWDVLVARSVAERVGVVTHGYGGLAFVNLLCQRPEEVQRRVWAAAFLDSSHSLWHQPLGPASRDWLKAHSRRWVLSTKPLNRSVSSLRAGCLQMSAGTQSHDMVPAVCMESVFRFFAKLMSPKAMPTPFDIITRSRSQVQGRLGVAVTNNHDNKKA</sequence>
<organism evidence="1 2">
    <name type="scientific">Chanos chanos</name>
    <name type="common">Milkfish</name>
    <name type="synonym">Mugil chanos</name>
    <dbReference type="NCBI Taxonomy" id="29144"/>
    <lineage>
        <taxon>Eukaryota</taxon>
        <taxon>Metazoa</taxon>
        <taxon>Chordata</taxon>
        <taxon>Craniata</taxon>
        <taxon>Vertebrata</taxon>
        <taxon>Euteleostomi</taxon>
        <taxon>Actinopterygii</taxon>
        <taxon>Neopterygii</taxon>
        <taxon>Teleostei</taxon>
        <taxon>Ostariophysi</taxon>
        <taxon>Gonorynchiformes</taxon>
        <taxon>Chanidae</taxon>
        <taxon>Chanos</taxon>
    </lineage>
</organism>